<evidence type="ECO:0000313" key="1">
    <source>
        <dbReference type="EMBL" id="CAF2031858.1"/>
    </source>
</evidence>
<dbReference type="EMBL" id="HG994371">
    <property type="protein sequence ID" value="CAF2031858.1"/>
    <property type="molecule type" value="Genomic_DNA"/>
</dbReference>
<dbReference type="Proteomes" id="UP001295469">
    <property type="component" value="Chromosome C07"/>
</dbReference>
<gene>
    <name evidence="1" type="ORF">DARMORV10_C07P60030.1</name>
</gene>
<sequence>MVSSWQVGVKKESLVLIGFMGDTSLQKTKIQGQKEIVNRFSHSLVFIRRVCKNSFRGIDAKELQSQGMNQELLQVEACMVQGPVANDSRELVSKVKIDNIDIMTSKTTQLDFFGGLKTQAINDGSIRGPMHMFMQSASVLQWHLY</sequence>
<dbReference type="AlphaFoldDB" id="A0A816N7K5"/>
<accession>A0A816N7K5</accession>
<proteinExistence type="predicted"/>
<organism evidence="1">
    <name type="scientific">Brassica napus</name>
    <name type="common">Rape</name>
    <dbReference type="NCBI Taxonomy" id="3708"/>
    <lineage>
        <taxon>Eukaryota</taxon>
        <taxon>Viridiplantae</taxon>
        <taxon>Streptophyta</taxon>
        <taxon>Embryophyta</taxon>
        <taxon>Tracheophyta</taxon>
        <taxon>Spermatophyta</taxon>
        <taxon>Magnoliopsida</taxon>
        <taxon>eudicotyledons</taxon>
        <taxon>Gunneridae</taxon>
        <taxon>Pentapetalae</taxon>
        <taxon>rosids</taxon>
        <taxon>malvids</taxon>
        <taxon>Brassicales</taxon>
        <taxon>Brassicaceae</taxon>
        <taxon>Brassiceae</taxon>
        <taxon>Brassica</taxon>
    </lineage>
</organism>
<name>A0A816N7K5_BRANA</name>
<reference evidence="1" key="1">
    <citation type="submission" date="2021-01" db="EMBL/GenBank/DDBJ databases">
        <authorList>
            <consortium name="Genoscope - CEA"/>
            <person name="William W."/>
        </authorList>
    </citation>
    <scope>NUCLEOTIDE SEQUENCE</scope>
</reference>
<protein>
    <submittedName>
        <fullName evidence="1">(rape) hypothetical protein</fullName>
    </submittedName>
</protein>